<keyword evidence="1 3" id="KW-0547">Nucleotide-binding</keyword>
<evidence type="ECO:0000313" key="6">
    <source>
        <dbReference type="Proteomes" id="UP000030170"/>
    </source>
</evidence>
<dbReference type="Gene3D" id="1.10.510.10">
    <property type="entry name" value="Transferase(Phosphotransferase) domain 1"/>
    <property type="match status" value="1"/>
</dbReference>
<accession>A0A098TMH7</accession>
<dbReference type="InterPro" id="IPR045269">
    <property type="entry name" value="Atg1-like"/>
</dbReference>
<keyword evidence="2 3" id="KW-0067">ATP-binding</keyword>
<name>A0A098TMH7_9CYAN</name>
<dbReference type="InterPro" id="IPR008271">
    <property type="entry name" value="Ser/Thr_kinase_AS"/>
</dbReference>
<dbReference type="EMBL" id="JJML01000041">
    <property type="protein sequence ID" value="KGF72043.1"/>
    <property type="molecule type" value="Genomic_DNA"/>
</dbReference>
<dbReference type="InterPro" id="IPR011009">
    <property type="entry name" value="Kinase-like_dom_sf"/>
</dbReference>
<proteinExistence type="predicted"/>
<dbReference type="STRING" id="1497020.DO97_13570"/>
<evidence type="ECO:0000259" key="4">
    <source>
        <dbReference type="PROSITE" id="PS50011"/>
    </source>
</evidence>
<dbReference type="CDD" id="cd14014">
    <property type="entry name" value="STKc_PknB_like"/>
    <property type="match status" value="1"/>
</dbReference>
<comment type="caution">
    <text evidence="5">The sequence shown here is derived from an EMBL/GenBank/DDBJ whole genome shotgun (WGS) entry which is preliminary data.</text>
</comment>
<evidence type="ECO:0000256" key="2">
    <source>
        <dbReference type="ARBA" id="ARBA00022840"/>
    </source>
</evidence>
<dbReference type="RefSeq" id="WP_036535073.1">
    <property type="nucleotide sequence ID" value="NZ_JJML01000041.1"/>
</dbReference>
<dbReference type="PANTHER" id="PTHR24348:SF68">
    <property type="entry name" value="SERINE_THREONINE-PROTEIN KINASE ATG1C"/>
    <property type="match status" value="1"/>
</dbReference>
<dbReference type="PROSITE" id="PS50011">
    <property type="entry name" value="PROTEIN_KINASE_DOM"/>
    <property type="match status" value="1"/>
</dbReference>
<dbReference type="PROSITE" id="PS00107">
    <property type="entry name" value="PROTEIN_KINASE_ATP"/>
    <property type="match status" value="1"/>
</dbReference>
<keyword evidence="6" id="KW-1185">Reference proteome</keyword>
<protein>
    <recommendedName>
        <fullName evidence="4">Protein kinase domain-containing protein</fullName>
    </recommendedName>
</protein>
<dbReference type="AlphaFoldDB" id="A0A098TMH7"/>
<dbReference type="GO" id="GO:0004674">
    <property type="term" value="F:protein serine/threonine kinase activity"/>
    <property type="evidence" value="ECO:0007669"/>
    <property type="project" value="InterPro"/>
</dbReference>
<dbReference type="SUPFAM" id="SSF56112">
    <property type="entry name" value="Protein kinase-like (PK-like)"/>
    <property type="match status" value="1"/>
</dbReference>
<dbReference type="InterPro" id="IPR000719">
    <property type="entry name" value="Prot_kinase_dom"/>
</dbReference>
<dbReference type="Proteomes" id="UP000030170">
    <property type="component" value="Unassembled WGS sequence"/>
</dbReference>
<gene>
    <name evidence="5" type="ORF">DO97_13570</name>
</gene>
<evidence type="ECO:0000256" key="3">
    <source>
        <dbReference type="PROSITE-ProRule" id="PRU10141"/>
    </source>
</evidence>
<evidence type="ECO:0000256" key="1">
    <source>
        <dbReference type="ARBA" id="ARBA00022741"/>
    </source>
</evidence>
<feature type="domain" description="Protein kinase" evidence="4">
    <location>
        <begin position="14"/>
        <end position="267"/>
    </location>
</feature>
<dbReference type="InterPro" id="IPR017441">
    <property type="entry name" value="Protein_kinase_ATP_BS"/>
</dbReference>
<evidence type="ECO:0000313" key="5">
    <source>
        <dbReference type="EMBL" id="KGF72043.1"/>
    </source>
</evidence>
<dbReference type="PANTHER" id="PTHR24348">
    <property type="entry name" value="SERINE/THREONINE-PROTEIN KINASE UNC-51-RELATED"/>
    <property type="match status" value="1"/>
</dbReference>
<organism evidence="5 6">
    <name type="scientific">Neosynechococcus sphagnicola sy1</name>
    <dbReference type="NCBI Taxonomy" id="1497020"/>
    <lineage>
        <taxon>Bacteria</taxon>
        <taxon>Bacillati</taxon>
        <taxon>Cyanobacteriota</taxon>
        <taxon>Cyanophyceae</taxon>
        <taxon>Neosynechococcales</taxon>
        <taxon>Neosynechococcaceae</taxon>
        <taxon>Neosynechococcus</taxon>
    </lineage>
</organism>
<dbReference type="PROSITE" id="PS00108">
    <property type="entry name" value="PROTEIN_KINASE_ST"/>
    <property type="match status" value="1"/>
</dbReference>
<dbReference type="GO" id="GO:0005737">
    <property type="term" value="C:cytoplasm"/>
    <property type="evidence" value="ECO:0007669"/>
    <property type="project" value="TreeGrafter"/>
</dbReference>
<dbReference type="Pfam" id="PF00069">
    <property type="entry name" value="Pkinase"/>
    <property type="match status" value="1"/>
</dbReference>
<dbReference type="GO" id="GO:0005524">
    <property type="term" value="F:ATP binding"/>
    <property type="evidence" value="ECO:0007669"/>
    <property type="project" value="UniProtKB-UniRule"/>
</dbReference>
<sequence length="658" mass="71880">MTKLLVAGSKRSKYRLLGLVGQGQFGKVYCASHRQTGKIVAMKSLDRHRFPTHKFLRELRFLLSLQHENIVSCQSLEHTATGRYLVMDYCEGGNLRSLIDGQSSLTLTQGLQLVIDVLAGLDHAHRQGIIHCDIKPENILLSVQPTGWRARISDFGIARLVQEMYEDGFSNNTGSPAYMAPERFYGQYFPASDLYAVGVMLFELLVGVRPFSGTPEELMSAHLNRPVQIPASVPPSLQTVIVTALRKLPARRFPDAAAMLKALQTAISSGLESGLASTPLPLEPLEDPAEMGFDPPRAIAPFVSLQQQPLQQPIHQLATQVTPRNGTGVTWVASGTLVAIHRADLTELPNRNAISLPETVQQLRVCTQGCLAVTQRGIYGVFLEPAVPDGNPASGTTPDVARLLLPLATAFQVGLAPSGNWMATVTSHQGIGKLTIWDGLFEIGSWGKIPRQRVSVSCQATQPTHLLVLDAHHLAVLSDLRAGSSLQPPGASDAETDLLDHRFAVAPRVPATGLAGTLIEIYTRRGNCLGSWVLPIYLEQVLLGNRPYQILAKERHTTHSVLLIDLKPLRIQRLCLTIQPILMTSMVWGYALADTAGQLMLLDLRGQPVAQVQAPKPNITAIALTGLNPYTLLLSTWGKAQGMLYQIDLRQLEIDFLF</sequence>
<reference evidence="5 6" key="1">
    <citation type="journal article" date="2014" name="Mol. Ecol.">
        <title>Evolution of Synechococcus.</title>
        <authorList>
            <person name="Dvorak P."/>
            <person name="Casamatta D."/>
            <person name="Hasler P."/>
            <person name="Poulickova A."/>
            <person name="Ondrej V."/>
            <person name="Sanges R."/>
        </authorList>
    </citation>
    <scope>NUCLEOTIDE SEQUENCE [LARGE SCALE GENOMIC DNA]</scope>
    <source>
        <strain evidence="5 6">CAUP A 1101</strain>
    </source>
</reference>
<dbReference type="SMART" id="SM00220">
    <property type="entry name" value="S_TKc"/>
    <property type="match status" value="1"/>
</dbReference>
<feature type="binding site" evidence="3">
    <location>
        <position position="43"/>
    </location>
    <ligand>
        <name>ATP</name>
        <dbReference type="ChEBI" id="CHEBI:30616"/>
    </ligand>
</feature>